<evidence type="ECO:0000313" key="1">
    <source>
        <dbReference type="EMBL" id="TWU55226.1"/>
    </source>
</evidence>
<accession>A0A5C6F578</accession>
<dbReference type="EMBL" id="SJPX01000002">
    <property type="protein sequence ID" value="TWU55226.1"/>
    <property type="molecule type" value="Genomic_DNA"/>
</dbReference>
<reference evidence="1 2" key="1">
    <citation type="submission" date="2019-02" db="EMBL/GenBank/DDBJ databases">
        <title>Deep-cultivation of Planctomycetes and their phenomic and genomic characterization uncovers novel biology.</title>
        <authorList>
            <person name="Wiegand S."/>
            <person name="Jogler M."/>
            <person name="Boedeker C."/>
            <person name="Pinto D."/>
            <person name="Vollmers J."/>
            <person name="Rivas-Marin E."/>
            <person name="Kohn T."/>
            <person name="Peeters S.H."/>
            <person name="Heuer A."/>
            <person name="Rast P."/>
            <person name="Oberbeckmann S."/>
            <person name="Bunk B."/>
            <person name="Jeske O."/>
            <person name="Meyerdierks A."/>
            <person name="Storesund J.E."/>
            <person name="Kallscheuer N."/>
            <person name="Luecker S."/>
            <person name="Lage O.M."/>
            <person name="Pohl T."/>
            <person name="Merkel B.J."/>
            <person name="Hornburger P."/>
            <person name="Mueller R.-W."/>
            <person name="Bruemmer F."/>
            <person name="Labrenz M."/>
            <person name="Spormann A.M."/>
            <person name="Op Den Camp H."/>
            <person name="Overmann J."/>
            <person name="Amann R."/>
            <person name="Jetten M.S.M."/>
            <person name="Mascher T."/>
            <person name="Medema M.H."/>
            <person name="Devos D.P."/>
            <person name="Kaster A.-K."/>
            <person name="Ovreas L."/>
            <person name="Rohde M."/>
            <person name="Galperin M.Y."/>
            <person name="Jogler C."/>
        </authorList>
    </citation>
    <scope>NUCLEOTIDE SEQUENCE [LARGE SCALE GENOMIC DNA]</scope>
    <source>
        <strain evidence="1 2">Poly59</strain>
    </source>
</reference>
<keyword evidence="2" id="KW-1185">Reference proteome</keyword>
<dbReference type="AlphaFoldDB" id="A0A5C6F578"/>
<gene>
    <name evidence="1" type="ORF">Poly59_15230</name>
</gene>
<sequence>METRYPGQTDFSHDDPIPGSPMGHAAGYRIASDIVRHYRRTHRPESMFITPDELIETIVAAGVDRWVLMGLYGYVGYLPQPRATQDVDVLIDNEQIDAALAAVLKRWPRLVPDSGPIVIRLRDPGEIGVDGEVKVVIDLMRPTDSLYEAILSQHHITDSDTGHRLPIIEAALAAKYSAIVSPYRLFERKLQDAVDFRSIAKGNRTRIDHDIAHQLAELIYPGGGQEILEFINLAQTDQPFPV</sequence>
<name>A0A5C6F578_9BACT</name>
<evidence type="ECO:0000313" key="2">
    <source>
        <dbReference type="Proteomes" id="UP000317977"/>
    </source>
</evidence>
<dbReference type="OrthoDB" id="252973at2"/>
<dbReference type="Proteomes" id="UP000317977">
    <property type="component" value="Unassembled WGS sequence"/>
</dbReference>
<proteinExistence type="predicted"/>
<comment type="caution">
    <text evidence="1">The sequence shown here is derived from an EMBL/GenBank/DDBJ whole genome shotgun (WGS) entry which is preliminary data.</text>
</comment>
<organism evidence="1 2">
    <name type="scientific">Rubripirellula reticaptiva</name>
    <dbReference type="NCBI Taxonomy" id="2528013"/>
    <lineage>
        <taxon>Bacteria</taxon>
        <taxon>Pseudomonadati</taxon>
        <taxon>Planctomycetota</taxon>
        <taxon>Planctomycetia</taxon>
        <taxon>Pirellulales</taxon>
        <taxon>Pirellulaceae</taxon>
        <taxon>Rubripirellula</taxon>
    </lineage>
</organism>
<protein>
    <submittedName>
        <fullName evidence="1">Uncharacterized protein</fullName>
    </submittedName>
</protein>